<organism evidence="1">
    <name type="scientific">Thermosulfurimonas dismutans</name>
    <dbReference type="NCBI Taxonomy" id="999894"/>
    <lineage>
        <taxon>Bacteria</taxon>
        <taxon>Pseudomonadati</taxon>
        <taxon>Thermodesulfobacteriota</taxon>
        <taxon>Thermodesulfobacteria</taxon>
        <taxon>Thermodesulfobacteriales</taxon>
        <taxon>Thermodesulfobacteriaceae</taxon>
        <taxon>Thermosulfurimonas</taxon>
    </lineage>
</organism>
<dbReference type="AlphaFoldDB" id="A0A7C3CXA1"/>
<gene>
    <name evidence="1" type="ORF">ENJ40_03075</name>
</gene>
<dbReference type="EMBL" id="DRMH01000034">
    <property type="protein sequence ID" value="HFC97428.1"/>
    <property type="molecule type" value="Genomic_DNA"/>
</dbReference>
<dbReference type="Proteomes" id="UP000886043">
    <property type="component" value="Unassembled WGS sequence"/>
</dbReference>
<comment type="caution">
    <text evidence="1">The sequence shown here is derived from an EMBL/GenBank/DDBJ whole genome shotgun (WGS) entry which is preliminary data.</text>
</comment>
<protein>
    <submittedName>
        <fullName evidence="1">Uncharacterized protein</fullName>
    </submittedName>
</protein>
<name>A0A7C3CXA1_9BACT</name>
<evidence type="ECO:0000313" key="1">
    <source>
        <dbReference type="EMBL" id="HFC97428.1"/>
    </source>
</evidence>
<accession>A0A7C3CXA1</accession>
<proteinExistence type="predicted"/>
<reference evidence="1" key="1">
    <citation type="journal article" date="2020" name="mSystems">
        <title>Genome- and Community-Level Interaction Insights into Carbon Utilization and Element Cycling Functions of Hydrothermarchaeota in Hydrothermal Sediment.</title>
        <authorList>
            <person name="Zhou Z."/>
            <person name="Liu Y."/>
            <person name="Xu W."/>
            <person name="Pan J."/>
            <person name="Luo Z.H."/>
            <person name="Li M."/>
        </authorList>
    </citation>
    <scope>NUCLEOTIDE SEQUENCE [LARGE SCALE GENOMIC DNA]</scope>
    <source>
        <strain evidence="1">HyVt-483</strain>
    </source>
</reference>
<sequence length="179" mass="21256">MSQEVAMSVSFDDHEDDYYQRRPSWREIDRRRDRSLHSRIKEKYERTDSEKAIQRSGWLKEKYLREVEKLFSGKKGSPEHEKALKRLQNAYGTKRFTRAAREYVREYGLPEEWNLLLLLLEAEDEKVVCEAMESLSRRLPERSPIERQGFLAKIRSLLLVNENPRIRACAERILAEVGA</sequence>